<evidence type="ECO:0000313" key="1">
    <source>
        <dbReference type="EMBL" id="QCO10993.1"/>
    </source>
</evidence>
<dbReference type="Proteomes" id="UP000298774">
    <property type="component" value="Plasmid p1"/>
</dbReference>
<protein>
    <submittedName>
        <fullName evidence="1">Uncharacterized protein</fullName>
    </submittedName>
</protein>
<name>A0A4D8QR77_AZOBR</name>
<keyword evidence="1" id="KW-0614">Plasmid</keyword>
<gene>
    <name evidence="1" type="ORF">D3868_18330</name>
</gene>
<organism evidence="1 2">
    <name type="scientific">Azospirillum brasilense</name>
    <dbReference type="NCBI Taxonomy" id="192"/>
    <lineage>
        <taxon>Bacteria</taxon>
        <taxon>Pseudomonadati</taxon>
        <taxon>Pseudomonadota</taxon>
        <taxon>Alphaproteobacteria</taxon>
        <taxon>Rhodospirillales</taxon>
        <taxon>Azospirillaceae</taxon>
        <taxon>Azospirillum</taxon>
    </lineage>
</organism>
<dbReference type="AlphaFoldDB" id="A0A4D8QR77"/>
<geneLocation type="plasmid" evidence="1 2">
    <name>p1</name>
</geneLocation>
<reference evidence="1 2" key="1">
    <citation type="submission" date="2018-09" db="EMBL/GenBank/DDBJ databases">
        <title>Whole genome based analysis of evolution and adaptive divergence in Indian and Brazilian strains of Azospirillum brasilense.</title>
        <authorList>
            <person name="Singh C."/>
            <person name="Tripathi A.K."/>
        </authorList>
    </citation>
    <scope>NUCLEOTIDE SEQUENCE [LARGE SCALE GENOMIC DNA]</scope>
    <source>
        <strain evidence="1 2">MTCC4038</strain>
        <plasmid evidence="1 2">p1</plasmid>
    </source>
</reference>
<accession>A0A4D8QR77</accession>
<dbReference type="EMBL" id="CP032340">
    <property type="protein sequence ID" value="QCO10993.1"/>
    <property type="molecule type" value="Genomic_DNA"/>
</dbReference>
<evidence type="ECO:0000313" key="2">
    <source>
        <dbReference type="Proteomes" id="UP000298774"/>
    </source>
</evidence>
<proteinExistence type="predicted"/>
<sequence>MGHTRATVRSYVHAQQFPERAARESGLGILAPYREHLEARLAAGNENAAAGTPRPRLFQIDQAGAPLAEPAAHHPGQGHAAHVAPQSHRIRVSLVCWSVPWPDVVPATGMAAGASAAEP</sequence>